<evidence type="ECO:0000313" key="2">
    <source>
        <dbReference type="EMBL" id="CTQ50389.1"/>
    </source>
</evidence>
<accession>A0A0M6YKP7</accession>
<keyword evidence="3" id="KW-1185">Reference proteome</keyword>
<dbReference type="Proteomes" id="UP000049222">
    <property type="component" value="Unassembled WGS sequence"/>
</dbReference>
<feature type="transmembrane region" description="Helical" evidence="1">
    <location>
        <begin position="35"/>
        <end position="53"/>
    </location>
</feature>
<dbReference type="EMBL" id="CXSU01000012">
    <property type="protein sequence ID" value="CTQ50389.1"/>
    <property type="molecule type" value="Genomic_DNA"/>
</dbReference>
<organism evidence="2 3">
    <name type="scientific">Jannaschia donghaensis</name>
    <dbReference type="NCBI Taxonomy" id="420998"/>
    <lineage>
        <taxon>Bacteria</taxon>
        <taxon>Pseudomonadati</taxon>
        <taxon>Pseudomonadota</taxon>
        <taxon>Alphaproteobacteria</taxon>
        <taxon>Rhodobacterales</taxon>
        <taxon>Roseobacteraceae</taxon>
        <taxon>Jannaschia</taxon>
    </lineage>
</organism>
<evidence type="ECO:0000313" key="3">
    <source>
        <dbReference type="Proteomes" id="UP000049222"/>
    </source>
</evidence>
<dbReference type="RefSeq" id="WP_055085864.1">
    <property type="nucleotide sequence ID" value="NZ_CXSU01000012.1"/>
</dbReference>
<reference evidence="2 3" key="1">
    <citation type="submission" date="2015-07" db="EMBL/GenBank/DDBJ databases">
        <authorList>
            <person name="Noorani M."/>
        </authorList>
    </citation>
    <scope>NUCLEOTIDE SEQUENCE [LARGE SCALE GENOMIC DNA]</scope>
    <source>
        <strain evidence="2 3">CECT 7802</strain>
    </source>
</reference>
<proteinExistence type="predicted"/>
<dbReference type="OrthoDB" id="9808190at2"/>
<feature type="transmembrane region" description="Helical" evidence="1">
    <location>
        <begin position="59"/>
        <end position="78"/>
    </location>
</feature>
<evidence type="ECO:0000256" key="1">
    <source>
        <dbReference type="SAM" id="Phobius"/>
    </source>
</evidence>
<dbReference type="InterPro" id="IPR019253">
    <property type="entry name" value="DUF2244_TM"/>
</dbReference>
<dbReference type="AlphaFoldDB" id="A0A0M6YKP7"/>
<name>A0A0M6YKP7_9RHOB</name>
<dbReference type="Pfam" id="PF10003">
    <property type="entry name" value="DUF2244"/>
    <property type="match status" value="1"/>
</dbReference>
<evidence type="ECO:0008006" key="4">
    <source>
        <dbReference type="Google" id="ProtNLM"/>
    </source>
</evidence>
<protein>
    <recommendedName>
        <fullName evidence="4">Integral membrane protein</fullName>
    </recommendedName>
</protein>
<sequence>MPYKVLIDRQEAPASPGAFLYQVELWPHQSLTGTGFVWIIAGTFVMAMLPLFALLGTAVLWGILPFAMISVGALWWSLNRSWRDRDILETFTVTPDCASLIRQQPDGTRLDWEANPYWVRIKRHDRVNRIVDYLTLEGGPRKVEIGSFLTPAERRDLLGRLESALHRVR</sequence>
<keyword evidence="1" id="KW-0472">Membrane</keyword>
<keyword evidence="1" id="KW-0812">Transmembrane</keyword>
<keyword evidence="1" id="KW-1133">Transmembrane helix</keyword>
<dbReference type="STRING" id="420998.JDO7802_02412"/>
<gene>
    <name evidence="2" type="ORF">JDO7802_02412</name>
</gene>